<sequence>MLRPRSEREEAQGRPAESAAICGKEQRINHLPKNFRLKRAGKVLMFSLRTTAENSLDLTYKLLIIATIM</sequence>
<evidence type="ECO:0000313" key="1">
    <source>
        <dbReference type="EMBL" id="ART76158.1"/>
    </source>
</evidence>
<evidence type="ECO:0000313" key="2">
    <source>
        <dbReference type="Proteomes" id="UP000195573"/>
    </source>
</evidence>
<name>A0ABM6KHZ5_9BACI</name>
<dbReference type="Proteomes" id="UP000195573">
    <property type="component" value="Chromosome"/>
</dbReference>
<reference evidence="1 2" key="1">
    <citation type="submission" date="2017-04" db="EMBL/GenBank/DDBJ databases">
        <title>Complete Genome Sequence of the Bacillus horikoshii 20a strain from Cuatro Cienegas, Coahuila, Mexico.</title>
        <authorList>
            <person name="Zarza E."/>
            <person name="Alcaraz L.D."/>
            <person name="Aguilar-Salinas B."/>
            <person name="Islas A."/>
            <person name="Olmedo-Alvarez G."/>
        </authorList>
    </citation>
    <scope>NUCLEOTIDE SEQUENCE [LARGE SCALE GENOMIC DNA]</scope>
    <source>
        <strain evidence="1 2">20a</strain>
    </source>
</reference>
<protein>
    <submittedName>
        <fullName evidence="1">Uncharacterized protein</fullName>
    </submittedName>
</protein>
<dbReference type="EMBL" id="CP020880">
    <property type="protein sequence ID" value="ART76158.1"/>
    <property type="molecule type" value="Genomic_DNA"/>
</dbReference>
<accession>A0ABM6KHZ5</accession>
<proteinExistence type="predicted"/>
<keyword evidence="2" id="KW-1185">Reference proteome</keyword>
<gene>
    <name evidence="1" type="ORF">B4U37_08945</name>
</gene>
<organism evidence="1 2">
    <name type="scientific">Sutcliffiella horikoshii</name>
    <dbReference type="NCBI Taxonomy" id="79883"/>
    <lineage>
        <taxon>Bacteria</taxon>
        <taxon>Bacillati</taxon>
        <taxon>Bacillota</taxon>
        <taxon>Bacilli</taxon>
        <taxon>Bacillales</taxon>
        <taxon>Bacillaceae</taxon>
        <taxon>Sutcliffiella</taxon>
    </lineage>
</organism>